<feature type="compositionally biased region" description="Basic and acidic residues" evidence="1">
    <location>
        <begin position="191"/>
        <end position="201"/>
    </location>
</feature>
<dbReference type="EMBL" id="JBHLWO010000007">
    <property type="protein sequence ID" value="MFC0321514.1"/>
    <property type="molecule type" value="Genomic_DNA"/>
</dbReference>
<feature type="region of interest" description="Disordered" evidence="1">
    <location>
        <begin position="125"/>
        <end position="241"/>
    </location>
</feature>
<accession>A0ABV6HRJ9</accession>
<evidence type="ECO:0000256" key="1">
    <source>
        <dbReference type="SAM" id="MobiDB-lite"/>
    </source>
</evidence>
<proteinExistence type="predicted"/>
<evidence type="ECO:0000313" key="2">
    <source>
        <dbReference type="EMBL" id="MFC0321514.1"/>
    </source>
</evidence>
<dbReference type="Proteomes" id="UP001589774">
    <property type="component" value="Unassembled WGS sequence"/>
</dbReference>
<gene>
    <name evidence="2" type="ORF">ACFFI0_24565</name>
</gene>
<feature type="compositionally biased region" description="Basic and acidic residues" evidence="1">
    <location>
        <begin position="138"/>
        <end position="174"/>
    </location>
</feature>
<feature type="compositionally biased region" description="Basic and acidic residues" evidence="1">
    <location>
        <begin position="223"/>
        <end position="233"/>
    </location>
</feature>
<organism evidence="2 3">
    <name type="scientific">Olivibacter oleidegradans</name>
    <dbReference type="NCBI Taxonomy" id="760123"/>
    <lineage>
        <taxon>Bacteria</taxon>
        <taxon>Pseudomonadati</taxon>
        <taxon>Bacteroidota</taxon>
        <taxon>Sphingobacteriia</taxon>
        <taxon>Sphingobacteriales</taxon>
        <taxon>Sphingobacteriaceae</taxon>
        <taxon>Olivibacter</taxon>
    </lineage>
</organism>
<dbReference type="RefSeq" id="WP_130856871.1">
    <property type="nucleotide sequence ID" value="NZ_JBHLWO010000007.1"/>
</dbReference>
<sequence>MVTQKSIFEKIGGLLQDLTEQYEFLKENPKEQQGIHLELFEANMTYLMGHVTILKKLTSLDTTESYASNVQETGLDAKKEEKAEISMPEISAAQAVDEKVTLREEEGEQTSALNYVDQQEVKETYFTPATASEDEKAEEFKLEDKRDKKEEERREQGESGERIDYPINDRKQPEDTAEETAVVKSSEEDDQQIHTERMLEKDPDEEEKEEVDRTGVGFMGENEVEKEKTEKETMSAGEGEPVSKQVIEEAKSVVIPNDQNKAEPKQEEPKRPMTLNELFSAQRKQEQGILNEQQASGNFAKQESPTTTKRITDIKSAVSLNDKLLFIKDLFNGYSLAYTEAIELLSRYDNFADADTFLQSNYAQKNNWANKQATVDKLYAILRQRFA</sequence>
<name>A0ABV6HRJ9_9SPHI</name>
<evidence type="ECO:0000313" key="3">
    <source>
        <dbReference type="Proteomes" id="UP001589774"/>
    </source>
</evidence>
<keyword evidence="3" id="KW-1185">Reference proteome</keyword>
<protein>
    <submittedName>
        <fullName evidence="2">Uncharacterized protein</fullName>
    </submittedName>
</protein>
<comment type="caution">
    <text evidence="2">The sequence shown here is derived from an EMBL/GenBank/DDBJ whole genome shotgun (WGS) entry which is preliminary data.</text>
</comment>
<reference evidence="2 3" key="1">
    <citation type="submission" date="2024-09" db="EMBL/GenBank/DDBJ databases">
        <authorList>
            <person name="Sun Q."/>
            <person name="Mori K."/>
        </authorList>
    </citation>
    <scope>NUCLEOTIDE SEQUENCE [LARGE SCALE GENOMIC DNA]</scope>
    <source>
        <strain evidence="2 3">CCM 7765</strain>
    </source>
</reference>